<evidence type="ECO:0008006" key="3">
    <source>
        <dbReference type="Google" id="ProtNLM"/>
    </source>
</evidence>
<name>A0A6L4WRZ6_9BACT</name>
<dbReference type="EMBL" id="WFKK01000023">
    <property type="protein sequence ID" value="KAB7888583.1"/>
    <property type="molecule type" value="Genomic_DNA"/>
</dbReference>
<gene>
    <name evidence="1" type="ORF">GBG19_08730</name>
</gene>
<proteinExistence type="predicted"/>
<reference evidence="1 2" key="1">
    <citation type="submission" date="2019-10" db="EMBL/GenBank/DDBJ databases">
        <title>Poseidonibacter ostreae sp. nov., isolated from the gut of the Ostrea denselamellosa.</title>
        <authorList>
            <person name="Choi A."/>
        </authorList>
    </citation>
    <scope>NUCLEOTIDE SEQUENCE [LARGE SCALE GENOMIC DNA]</scope>
    <source>
        <strain evidence="1 2">SJOD-M-33</strain>
    </source>
</reference>
<dbReference type="AlphaFoldDB" id="A0A6L4WRZ6"/>
<protein>
    <recommendedName>
        <fullName evidence="3">Glycosyltransferase</fullName>
    </recommendedName>
</protein>
<organism evidence="1 2">
    <name type="scientific">Poseidonibacter ostreae</name>
    <dbReference type="NCBI Taxonomy" id="2654171"/>
    <lineage>
        <taxon>Bacteria</taxon>
        <taxon>Pseudomonadati</taxon>
        <taxon>Campylobacterota</taxon>
        <taxon>Epsilonproteobacteria</taxon>
        <taxon>Campylobacterales</taxon>
        <taxon>Arcobacteraceae</taxon>
        <taxon>Poseidonibacter</taxon>
    </lineage>
</organism>
<sequence length="303" mass="35669">MNDIEKNPSLKNVTIGVGILSWKSHKTLEKSLQSYEKVGLKSFFNEVKIIFQEISEEDKLLAQKYGYDYVGTEKNLGIQNGHKLIHDNLSTDYVLVLENDNPIIVDRKTLEERLSQSIKHLENGNIDVMRLRHRWNFGEGFSLEKYTEYYEVQKLHEKYSAEAIKSNIVSPIIKAIKRFLRPEKAIRIAGYSLYFEKEPEKVFPLYIKEIDKEFYSVDSSILTWTNQSAFLKRKFYGELLDYAYSNPSSRTANKFPDLEKPLNSKWWRDQNYKIGVSEGLFTHNRFDDSWRKSHHAYNKSIIK</sequence>
<evidence type="ECO:0000313" key="2">
    <source>
        <dbReference type="Proteomes" id="UP000472839"/>
    </source>
</evidence>
<accession>A0A6L4WRZ6</accession>
<dbReference type="RefSeq" id="WP_152240849.1">
    <property type="nucleotide sequence ID" value="NZ_WFKI01000013.1"/>
</dbReference>
<comment type="caution">
    <text evidence="1">The sequence shown here is derived from an EMBL/GenBank/DDBJ whole genome shotgun (WGS) entry which is preliminary data.</text>
</comment>
<evidence type="ECO:0000313" key="1">
    <source>
        <dbReference type="EMBL" id="KAB7888583.1"/>
    </source>
</evidence>
<dbReference type="Proteomes" id="UP000472839">
    <property type="component" value="Unassembled WGS sequence"/>
</dbReference>